<dbReference type="Proteomes" id="UP000054560">
    <property type="component" value="Unassembled WGS sequence"/>
</dbReference>
<gene>
    <name evidence="2" type="ORF">SARC_01187</name>
</gene>
<keyword evidence="3" id="KW-1185">Reference proteome</keyword>
<dbReference type="AlphaFoldDB" id="A0A0L0GCR7"/>
<dbReference type="OrthoDB" id="270284at2759"/>
<dbReference type="PANTHER" id="PTHR13349:SF2">
    <property type="entry name" value="TRANSLATION MACHINERY-ASSOCIATED PROTEIN 16"/>
    <property type="match status" value="1"/>
</dbReference>
<dbReference type="STRING" id="667725.A0A0L0GCR7"/>
<dbReference type="EMBL" id="KQ241641">
    <property type="protein sequence ID" value="KNC86681.1"/>
    <property type="molecule type" value="Genomic_DNA"/>
</dbReference>
<proteinExistence type="inferred from homology"/>
<dbReference type="InterPro" id="IPR021346">
    <property type="entry name" value="Tma16"/>
</dbReference>
<sequence length="198" mass="22651">MVKQLKVTKKVVQKKLKTLHPASREAKRQSRAMLRKENLIVTKVKQGKLEQRRCDTLFWFKCAIQEDTAFYTDADMCKLIELYASRHDAELAAIAASQRKGEPLKGPKNNRQMVLNLCKTEEFAALNGNGFEAPDLSTAAKTQRWRDWDGSLQFLCRLPKRRYYNQKSSQPVEVTKAAISGASKWDGKQKFSVEGLQK</sequence>
<dbReference type="Gene3D" id="1.20.1440.170">
    <property type="entry name" value="Translation machinery-associated protein 16-like"/>
    <property type="match status" value="1"/>
</dbReference>
<comment type="similarity">
    <text evidence="1">Belongs to the TMA16 family.</text>
</comment>
<reference evidence="2 3" key="1">
    <citation type="submission" date="2011-02" db="EMBL/GenBank/DDBJ databases">
        <title>The Genome Sequence of Sphaeroforma arctica JP610.</title>
        <authorList>
            <consortium name="The Broad Institute Genome Sequencing Platform"/>
            <person name="Russ C."/>
            <person name="Cuomo C."/>
            <person name="Young S.K."/>
            <person name="Zeng Q."/>
            <person name="Gargeya S."/>
            <person name="Alvarado L."/>
            <person name="Berlin A."/>
            <person name="Chapman S.B."/>
            <person name="Chen Z."/>
            <person name="Freedman E."/>
            <person name="Gellesch M."/>
            <person name="Goldberg J."/>
            <person name="Griggs A."/>
            <person name="Gujja S."/>
            <person name="Heilman E."/>
            <person name="Heiman D."/>
            <person name="Howarth C."/>
            <person name="Mehta T."/>
            <person name="Neiman D."/>
            <person name="Pearson M."/>
            <person name="Roberts A."/>
            <person name="Saif S."/>
            <person name="Shea T."/>
            <person name="Shenoy N."/>
            <person name="Sisk P."/>
            <person name="Stolte C."/>
            <person name="Sykes S."/>
            <person name="White J."/>
            <person name="Yandava C."/>
            <person name="Burger G."/>
            <person name="Gray M.W."/>
            <person name="Holland P.W.H."/>
            <person name="King N."/>
            <person name="Lang F.B.F."/>
            <person name="Roger A.J."/>
            <person name="Ruiz-Trillo I."/>
            <person name="Haas B."/>
            <person name="Nusbaum C."/>
            <person name="Birren B."/>
        </authorList>
    </citation>
    <scope>NUCLEOTIDE SEQUENCE [LARGE SCALE GENOMIC DNA]</scope>
    <source>
        <strain evidence="2 3">JP610</strain>
    </source>
</reference>
<evidence type="ECO:0008006" key="4">
    <source>
        <dbReference type="Google" id="ProtNLM"/>
    </source>
</evidence>
<dbReference type="InterPro" id="IPR038356">
    <property type="entry name" value="Tma16_sf"/>
</dbReference>
<protein>
    <recommendedName>
        <fullName evidence="4">Translation machinery-associated protein 16</fullName>
    </recommendedName>
</protein>
<dbReference type="RefSeq" id="XP_014160583.1">
    <property type="nucleotide sequence ID" value="XM_014305108.1"/>
</dbReference>
<dbReference type="GeneID" id="25901691"/>
<name>A0A0L0GCR7_9EUKA</name>
<dbReference type="PANTHER" id="PTHR13349">
    <property type="entry name" value="TRANSLATION MACHINERY-ASSOCIATED PROTEIN 16"/>
    <property type="match status" value="1"/>
</dbReference>
<evidence type="ECO:0000256" key="1">
    <source>
        <dbReference type="ARBA" id="ARBA00034127"/>
    </source>
</evidence>
<dbReference type="GO" id="GO:0005634">
    <property type="term" value="C:nucleus"/>
    <property type="evidence" value="ECO:0007669"/>
    <property type="project" value="TreeGrafter"/>
</dbReference>
<accession>A0A0L0GCR7</accession>
<organism evidence="2 3">
    <name type="scientific">Sphaeroforma arctica JP610</name>
    <dbReference type="NCBI Taxonomy" id="667725"/>
    <lineage>
        <taxon>Eukaryota</taxon>
        <taxon>Ichthyosporea</taxon>
        <taxon>Ichthyophonida</taxon>
        <taxon>Sphaeroforma</taxon>
    </lineage>
</organism>
<dbReference type="Pfam" id="PF11176">
    <property type="entry name" value="Tma16"/>
    <property type="match status" value="1"/>
</dbReference>
<evidence type="ECO:0000313" key="3">
    <source>
        <dbReference type="Proteomes" id="UP000054560"/>
    </source>
</evidence>
<evidence type="ECO:0000313" key="2">
    <source>
        <dbReference type="EMBL" id="KNC86681.1"/>
    </source>
</evidence>